<comment type="caution">
    <text evidence="1">The sequence shown here is derived from an EMBL/GenBank/DDBJ whole genome shotgun (WGS) entry which is preliminary data.</text>
</comment>
<protein>
    <submittedName>
        <fullName evidence="1">Uncharacterized protein</fullName>
    </submittedName>
</protein>
<proteinExistence type="predicted"/>
<dbReference type="Proteomes" id="UP000724874">
    <property type="component" value="Unassembled WGS sequence"/>
</dbReference>
<sequence length="401" mass="45979">MSSLKLPFDIILAVIDQVAYYDDISTLRSCSLLHHDLLSHCRKHLFRTFDMRTASPDTDRYLSKFNALLTSSPHLTQYIRVVHILYINDSILEFKEWLFKRPFLVHFLRLLRNVEVFGLHFGFILNVSWDDIMIEPEVQCEIKRIITQPCCTQLALSGLVDIPRSLLNKCRFLKSLSMASCSLGSLPETEIRYPSLRANFSLFFDFSSLRHLTVTLSPDTQESMWKLIHSTSRTLETLTLNQTYKELINSAFRTFFPFNDGCLAKVSGTYQTLSPLSRLSRFSFSLIPHDLTGHSPLEHLAELCTLLRTSPEGVREICIKIDLFSSTTQDIQHLFFRNDDDNDNDNDDNLSHPAAATAPTITTTTPFLQELDTTLSSRSLFPRLTTVHLEILLAEEYIQTS</sequence>
<accession>A0A9P5NNR4</accession>
<name>A0A9P5NNR4_GYMJU</name>
<organism evidence="1 2">
    <name type="scientific">Gymnopilus junonius</name>
    <name type="common">Spectacular rustgill mushroom</name>
    <name type="synonym">Gymnopilus spectabilis subsp. junonius</name>
    <dbReference type="NCBI Taxonomy" id="109634"/>
    <lineage>
        <taxon>Eukaryota</taxon>
        <taxon>Fungi</taxon>
        <taxon>Dikarya</taxon>
        <taxon>Basidiomycota</taxon>
        <taxon>Agaricomycotina</taxon>
        <taxon>Agaricomycetes</taxon>
        <taxon>Agaricomycetidae</taxon>
        <taxon>Agaricales</taxon>
        <taxon>Agaricineae</taxon>
        <taxon>Hymenogastraceae</taxon>
        <taxon>Gymnopilus</taxon>
    </lineage>
</organism>
<reference evidence="1" key="1">
    <citation type="submission" date="2020-11" db="EMBL/GenBank/DDBJ databases">
        <authorList>
            <consortium name="DOE Joint Genome Institute"/>
            <person name="Ahrendt S."/>
            <person name="Riley R."/>
            <person name="Andreopoulos W."/>
            <person name="LaButti K."/>
            <person name="Pangilinan J."/>
            <person name="Ruiz-duenas F.J."/>
            <person name="Barrasa J.M."/>
            <person name="Sanchez-Garcia M."/>
            <person name="Camarero S."/>
            <person name="Miyauchi S."/>
            <person name="Serrano A."/>
            <person name="Linde D."/>
            <person name="Babiker R."/>
            <person name="Drula E."/>
            <person name="Ayuso-Fernandez I."/>
            <person name="Pacheco R."/>
            <person name="Padilla G."/>
            <person name="Ferreira P."/>
            <person name="Barriuso J."/>
            <person name="Kellner H."/>
            <person name="Castanera R."/>
            <person name="Alfaro M."/>
            <person name="Ramirez L."/>
            <person name="Pisabarro A.G."/>
            <person name="Kuo A."/>
            <person name="Tritt A."/>
            <person name="Lipzen A."/>
            <person name="He G."/>
            <person name="Yan M."/>
            <person name="Ng V."/>
            <person name="Cullen D."/>
            <person name="Martin F."/>
            <person name="Rosso M.-N."/>
            <person name="Henrissat B."/>
            <person name="Hibbett D."/>
            <person name="Martinez A.T."/>
            <person name="Grigoriev I.V."/>
        </authorList>
    </citation>
    <scope>NUCLEOTIDE SEQUENCE</scope>
    <source>
        <strain evidence="1">AH 44721</strain>
    </source>
</reference>
<feature type="non-terminal residue" evidence="1">
    <location>
        <position position="401"/>
    </location>
</feature>
<dbReference type="EMBL" id="JADNYJ010000030">
    <property type="protein sequence ID" value="KAF8903454.1"/>
    <property type="molecule type" value="Genomic_DNA"/>
</dbReference>
<gene>
    <name evidence="1" type="ORF">CPB84DRAFT_1774185</name>
</gene>
<evidence type="ECO:0000313" key="1">
    <source>
        <dbReference type="EMBL" id="KAF8903454.1"/>
    </source>
</evidence>
<dbReference type="AlphaFoldDB" id="A0A9P5NNR4"/>
<keyword evidence="2" id="KW-1185">Reference proteome</keyword>
<evidence type="ECO:0000313" key="2">
    <source>
        <dbReference type="Proteomes" id="UP000724874"/>
    </source>
</evidence>